<dbReference type="SUPFAM" id="SSF53448">
    <property type="entry name" value="Nucleotide-diphospho-sugar transferases"/>
    <property type="match status" value="1"/>
</dbReference>
<keyword evidence="3" id="KW-0808">Transferase</keyword>
<dbReference type="GO" id="GO:0016757">
    <property type="term" value="F:glycosyltransferase activity"/>
    <property type="evidence" value="ECO:0007669"/>
    <property type="project" value="UniProtKB-KW"/>
</dbReference>
<comment type="similarity">
    <text evidence="1">Belongs to the glycosyltransferase 2 family.</text>
</comment>
<accession>A0A9W5TV63</accession>
<dbReference type="PANTHER" id="PTHR22916">
    <property type="entry name" value="GLYCOSYLTRANSFERASE"/>
    <property type="match status" value="1"/>
</dbReference>
<dbReference type="Pfam" id="PF00535">
    <property type="entry name" value="Glycos_transf_2"/>
    <property type="match status" value="1"/>
</dbReference>
<evidence type="ECO:0000256" key="1">
    <source>
        <dbReference type="ARBA" id="ARBA00006739"/>
    </source>
</evidence>
<feature type="domain" description="Glycosyltransferase 2-like" evidence="4">
    <location>
        <begin position="8"/>
        <end position="170"/>
    </location>
</feature>
<dbReference type="InterPro" id="IPR001173">
    <property type="entry name" value="Glyco_trans_2-like"/>
</dbReference>
<dbReference type="InterPro" id="IPR029044">
    <property type="entry name" value="Nucleotide-diphossugar_trans"/>
</dbReference>
<dbReference type="CDD" id="cd00761">
    <property type="entry name" value="Glyco_tranf_GTA_type"/>
    <property type="match status" value="1"/>
</dbReference>
<keyword evidence="6" id="KW-1185">Reference proteome</keyword>
<reference evidence="5" key="1">
    <citation type="journal article" date="2014" name="Int. J. Syst. Evol. Microbiol.">
        <title>Complete genome sequence of Corynebacterium casei LMG S-19264T (=DSM 44701T), isolated from a smear-ripened cheese.</title>
        <authorList>
            <consortium name="US DOE Joint Genome Institute (JGI-PGF)"/>
            <person name="Walter F."/>
            <person name="Albersmeier A."/>
            <person name="Kalinowski J."/>
            <person name="Ruckert C."/>
        </authorList>
    </citation>
    <scope>NUCLEOTIDE SEQUENCE</scope>
    <source>
        <strain evidence="5">CGMCC 1.15454</strain>
    </source>
</reference>
<dbReference type="EMBL" id="BMJD01000003">
    <property type="protein sequence ID" value="GGB32296.1"/>
    <property type="molecule type" value="Genomic_DNA"/>
</dbReference>
<evidence type="ECO:0000259" key="4">
    <source>
        <dbReference type="Pfam" id="PF00535"/>
    </source>
</evidence>
<organism evidence="5 6">
    <name type="scientific">Lentibacillus populi</name>
    <dbReference type="NCBI Taxonomy" id="1827502"/>
    <lineage>
        <taxon>Bacteria</taxon>
        <taxon>Bacillati</taxon>
        <taxon>Bacillota</taxon>
        <taxon>Bacilli</taxon>
        <taxon>Bacillales</taxon>
        <taxon>Bacillaceae</taxon>
        <taxon>Lentibacillus</taxon>
    </lineage>
</organism>
<dbReference type="Proteomes" id="UP000621492">
    <property type="component" value="Unassembled WGS sequence"/>
</dbReference>
<name>A0A9W5TV63_9BACI</name>
<dbReference type="Gene3D" id="3.90.550.10">
    <property type="entry name" value="Spore Coat Polysaccharide Biosynthesis Protein SpsA, Chain A"/>
    <property type="match status" value="1"/>
</dbReference>
<keyword evidence="2" id="KW-0328">Glycosyltransferase</keyword>
<reference evidence="5" key="2">
    <citation type="submission" date="2020-09" db="EMBL/GenBank/DDBJ databases">
        <authorList>
            <person name="Sun Q."/>
            <person name="Zhou Y."/>
        </authorList>
    </citation>
    <scope>NUCLEOTIDE SEQUENCE</scope>
    <source>
        <strain evidence="5">CGMCC 1.15454</strain>
    </source>
</reference>
<dbReference type="AlphaFoldDB" id="A0A9W5TV63"/>
<dbReference type="RefSeq" id="WP_188724676.1">
    <property type="nucleotide sequence ID" value="NZ_BMJD01000003.1"/>
</dbReference>
<evidence type="ECO:0000256" key="2">
    <source>
        <dbReference type="ARBA" id="ARBA00022676"/>
    </source>
</evidence>
<evidence type="ECO:0000313" key="5">
    <source>
        <dbReference type="EMBL" id="GGB32296.1"/>
    </source>
</evidence>
<sequence>MALPNLVSIIVPVYNAEKYLSRCISSILNQTHQLIEVILVNDGSTDDSGVICDRYAKWDRRVQVIHQQNAGPSVARNTGIAAASGDYIQFVDGDDCIDSTMTARLVEAMKNEVQLVICGYKMMHRRMTSAIIPSIPGVYANAAFLKHVGELYKNILLPSPCNKLYDAAVINDYNIRFDKHFTMGEDLLFNLAYLNVCDQIHIIRDTLYNYCMNHNSLTKVFKEDLMENQQVLIGRVQDFLQRKNCYTGDNHYFLAIIQANGIVNGLNNLFHQHSSLTPRQKKAAIATIISADNVKHAHFSDTLQSRLVGSMIERKSVNGIYLFFAVKNMLHQRLHPLFYLLKRMNLSS</sequence>
<proteinExistence type="inferred from homology"/>
<evidence type="ECO:0000256" key="3">
    <source>
        <dbReference type="ARBA" id="ARBA00022679"/>
    </source>
</evidence>
<comment type="caution">
    <text evidence="5">The sequence shown here is derived from an EMBL/GenBank/DDBJ whole genome shotgun (WGS) entry which is preliminary data.</text>
</comment>
<evidence type="ECO:0000313" key="6">
    <source>
        <dbReference type="Proteomes" id="UP000621492"/>
    </source>
</evidence>
<gene>
    <name evidence="5" type="primary">epsJ</name>
    <name evidence="5" type="ORF">GCM10011409_07120</name>
</gene>
<protein>
    <submittedName>
        <fullName evidence="5">Glycosyltransferase EpsJ</fullName>
    </submittedName>
</protein>
<dbReference type="PANTHER" id="PTHR22916:SF51">
    <property type="entry name" value="GLYCOSYLTRANSFERASE EPSH-RELATED"/>
    <property type="match status" value="1"/>
</dbReference>